<dbReference type="Pfam" id="PF20152">
    <property type="entry name" value="DUF6534"/>
    <property type="match status" value="1"/>
</dbReference>
<name>A0A9P3G775_9APHY</name>
<feature type="transmembrane region" description="Helical" evidence="1">
    <location>
        <begin position="22"/>
        <end position="45"/>
    </location>
</feature>
<dbReference type="Proteomes" id="UP000703269">
    <property type="component" value="Unassembled WGS sequence"/>
</dbReference>
<dbReference type="InterPro" id="IPR045339">
    <property type="entry name" value="DUF6534"/>
</dbReference>
<protein>
    <recommendedName>
        <fullName evidence="2">DUF6534 domain-containing protein</fullName>
    </recommendedName>
</protein>
<proteinExistence type="predicted"/>
<evidence type="ECO:0000256" key="1">
    <source>
        <dbReference type="SAM" id="Phobius"/>
    </source>
</evidence>
<organism evidence="3 4">
    <name type="scientific">Phanerochaete sordida</name>
    <dbReference type="NCBI Taxonomy" id="48140"/>
    <lineage>
        <taxon>Eukaryota</taxon>
        <taxon>Fungi</taxon>
        <taxon>Dikarya</taxon>
        <taxon>Basidiomycota</taxon>
        <taxon>Agaricomycotina</taxon>
        <taxon>Agaricomycetes</taxon>
        <taxon>Polyporales</taxon>
        <taxon>Phanerochaetaceae</taxon>
        <taxon>Phanerochaete</taxon>
    </lineage>
</organism>
<feature type="transmembrane region" description="Helical" evidence="1">
    <location>
        <begin position="65"/>
        <end position="87"/>
    </location>
</feature>
<evidence type="ECO:0000259" key="2">
    <source>
        <dbReference type="Pfam" id="PF20152"/>
    </source>
</evidence>
<accession>A0A9P3G775</accession>
<evidence type="ECO:0000313" key="3">
    <source>
        <dbReference type="EMBL" id="GJE90562.1"/>
    </source>
</evidence>
<evidence type="ECO:0000313" key="4">
    <source>
        <dbReference type="Proteomes" id="UP000703269"/>
    </source>
</evidence>
<dbReference type="AlphaFoldDB" id="A0A9P3G775"/>
<feature type="transmembrane region" description="Helical" evidence="1">
    <location>
        <begin position="93"/>
        <end position="114"/>
    </location>
</feature>
<keyword evidence="1" id="KW-0812">Transmembrane</keyword>
<keyword evidence="4" id="KW-1185">Reference proteome</keyword>
<keyword evidence="1" id="KW-0472">Membrane</keyword>
<reference evidence="3 4" key="1">
    <citation type="submission" date="2021-08" db="EMBL/GenBank/DDBJ databases">
        <title>Draft Genome Sequence of Phanerochaete sordida strain YK-624.</title>
        <authorList>
            <person name="Mori T."/>
            <person name="Dohra H."/>
            <person name="Suzuki T."/>
            <person name="Kawagishi H."/>
            <person name="Hirai H."/>
        </authorList>
    </citation>
    <scope>NUCLEOTIDE SEQUENCE [LARGE SCALE GENOMIC DNA]</scope>
    <source>
        <strain evidence="3 4">YK-624</strain>
    </source>
</reference>
<dbReference type="EMBL" id="BPQB01000017">
    <property type="protein sequence ID" value="GJE90562.1"/>
    <property type="molecule type" value="Genomic_DNA"/>
</dbReference>
<keyword evidence="1" id="KW-1133">Transmembrane helix</keyword>
<gene>
    <name evidence="3" type="ORF">PsYK624_067050</name>
</gene>
<comment type="caution">
    <text evidence="3">The sequence shown here is derived from an EMBL/GenBank/DDBJ whole genome shotgun (WGS) entry which is preliminary data.</text>
</comment>
<sequence length="186" mass="20833">MLALAGKSIVIGSFSNFHKLNALFYVTIAADAITNLGITVALSLFMSRKRRSPLYRWDYLITAPVIYMSNAGIFCLIEIFVTFILRISRPDDFIFFGFLIPYSTLYANALLGFLNTGVITNKLRTQQSSVALRSFNDPASPGRQHVIHADMERAMDIGSDSQVTSEMPLTVRVERIVEDEKEKTAL</sequence>
<feature type="domain" description="DUF6534" evidence="2">
    <location>
        <begin position="32"/>
        <end position="116"/>
    </location>
</feature>